<gene>
    <name evidence="1" type="ORF">H9813_02695</name>
</gene>
<organism evidence="1 2">
    <name type="scientific">Candidatus Allofournierella merdipullorum</name>
    <dbReference type="NCBI Taxonomy" id="2838595"/>
    <lineage>
        <taxon>Bacteria</taxon>
        <taxon>Bacillati</taxon>
        <taxon>Bacillota</taxon>
        <taxon>Clostridia</taxon>
        <taxon>Eubacteriales</taxon>
        <taxon>Oscillospiraceae</taxon>
        <taxon>Allofournierella</taxon>
    </lineage>
</organism>
<reference evidence="1" key="2">
    <citation type="submission" date="2021-04" db="EMBL/GenBank/DDBJ databases">
        <authorList>
            <person name="Gilroy R."/>
        </authorList>
    </citation>
    <scope>NUCLEOTIDE SEQUENCE</scope>
    <source>
        <strain evidence="1">ChiGjej4B4-18154</strain>
    </source>
</reference>
<comment type="caution">
    <text evidence="1">The sequence shown here is derived from an EMBL/GenBank/DDBJ whole genome shotgun (WGS) entry which is preliminary data.</text>
</comment>
<reference evidence="1" key="1">
    <citation type="journal article" date="2021" name="PeerJ">
        <title>Extensive microbial diversity within the chicken gut microbiome revealed by metagenomics and culture.</title>
        <authorList>
            <person name="Gilroy R."/>
            <person name="Ravi A."/>
            <person name="Getino M."/>
            <person name="Pursley I."/>
            <person name="Horton D.L."/>
            <person name="Alikhan N.F."/>
            <person name="Baker D."/>
            <person name="Gharbi K."/>
            <person name="Hall N."/>
            <person name="Watson M."/>
            <person name="Adriaenssens E.M."/>
            <person name="Foster-Nyarko E."/>
            <person name="Jarju S."/>
            <person name="Secka A."/>
            <person name="Antonio M."/>
            <person name="Oren A."/>
            <person name="Chaudhuri R.R."/>
            <person name="La Ragione R."/>
            <person name="Hildebrand F."/>
            <person name="Pallen M.J."/>
        </authorList>
    </citation>
    <scope>NUCLEOTIDE SEQUENCE</scope>
    <source>
        <strain evidence="1">ChiGjej4B4-18154</strain>
    </source>
</reference>
<protein>
    <submittedName>
        <fullName evidence="1">Uncharacterized protein</fullName>
    </submittedName>
</protein>
<accession>A0A9D2IYN0</accession>
<dbReference type="AlphaFoldDB" id="A0A9D2IYN0"/>
<name>A0A9D2IYN0_9FIRM</name>
<evidence type="ECO:0000313" key="1">
    <source>
        <dbReference type="EMBL" id="HIZ30128.1"/>
    </source>
</evidence>
<proteinExistence type="predicted"/>
<dbReference type="Proteomes" id="UP000824035">
    <property type="component" value="Unassembled WGS sequence"/>
</dbReference>
<dbReference type="EMBL" id="DXBV01000025">
    <property type="protein sequence ID" value="HIZ30128.1"/>
    <property type="molecule type" value="Genomic_DNA"/>
</dbReference>
<sequence length="206" mass="22985">MKRVYITAVPLDSNFAIQRQTALPANYTAHHPPRAAYYPIVPVIEDTARPGDEVRVIAVRQTNAPHSENLEIFRRELEELGLPFTLTDLTVPETQQKNALLDLFEALTGCMEPDACYYACVTFGTKTWPLVLSSALRYAEKLLDGTEVKGVYYREITRKAGEQTGVAQYDVSALFTLDSIIDLAAGAGVENRQAFLRLLLHPDREA</sequence>
<evidence type="ECO:0000313" key="2">
    <source>
        <dbReference type="Proteomes" id="UP000824035"/>
    </source>
</evidence>